<accession>A0ACA9NPV0</accession>
<proteinExistence type="predicted"/>
<dbReference type="EMBL" id="CAJVPU010018269">
    <property type="protein sequence ID" value="CAG8664761.1"/>
    <property type="molecule type" value="Genomic_DNA"/>
</dbReference>
<organism evidence="1 2">
    <name type="scientific">Dentiscutata heterogama</name>
    <dbReference type="NCBI Taxonomy" id="1316150"/>
    <lineage>
        <taxon>Eukaryota</taxon>
        <taxon>Fungi</taxon>
        <taxon>Fungi incertae sedis</taxon>
        <taxon>Mucoromycota</taxon>
        <taxon>Glomeromycotina</taxon>
        <taxon>Glomeromycetes</taxon>
        <taxon>Diversisporales</taxon>
        <taxon>Gigasporaceae</taxon>
        <taxon>Dentiscutata</taxon>
    </lineage>
</organism>
<reference evidence="1" key="1">
    <citation type="submission" date="2021-06" db="EMBL/GenBank/DDBJ databases">
        <authorList>
            <person name="Kallberg Y."/>
            <person name="Tangrot J."/>
            <person name="Rosling A."/>
        </authorList>
    </citation>
    <scope>NUCLEOTIDE SEQUENCE</scope>
    <source>
        <strain evidence="1">IL203A</strain>
    </source>
</reference>
<keyword evidence="2" id="KW-1185">Reference proteome</keyword>
<protein>
    <submittedName>
        <fullName evidence="1">6934_t:CDS:1</fullName>
    </submittedName>
</protein>
<sequence length="82" mass="8800">IFLAYESLVFVLGVINLLVLSLGIFGIVCELSGSCPWEHSALCGEFSSACPCTLSTLCSEFSGHALSVVCGEFFLNTFDVVW</sequence>
<dbReference type="Proteomes" id="UP000789702">
    <property type="component" value="Unassembled WGS sequence"/>
</dbReference>
<gene>
    <name evidence="1" type="ORF">DHETER_LOCUS9914</name>
</gene>
<comment type="caution">
    <text evidence="1">The sequence shown here is derived from an EMBL/GenBank/DDBJ whole genome shotgun (WGS) entry which is preliminary data.</text>
</comment>
<evidence type="ECO:0000313" key="1">
    <source>
        <dbReference type="EMBL" id="CAG8664761.1"/>
    </source>
</evidence>
<feature type="non-terminal residue" evidence="1">
    <location>
        <position position="1"/>
    </location>
</feature>
<name>A0ACA9NPV0_9GLOM</name>
<evidence type="ECO:0000313" key="2">
    <source>
        <dbReference type="Proteomes" id="UP000789702"/>
    </source>
</evidence>